<evidence type="ECO:0000313" key="2">
    <source>
        <dbReference type="Proteomes" id="UP000824048"/>
    </source>
</evidence>
<evidence type="ECO:0000313" key="1">
    <source>
        <dbReference type="EMBL" id="HIZ42841.1"/>
    </source>
</evidence>
<reference evidence="1" key="1">
    <citation type="journal article" date="2021" name="PeerJ">
        <title>Extensive microbial diversity within the chicken gut microbiome revealed by metagenomics and culture.</title>
        <authorList>
            <person name="Gilroy R."/>
            <person name="Ravi A."/>
            <person name="Getino M."/>
            <person name="Pursley I."/>
            <person name="Horton D.L."/>
            <person name="Alikhan N.F."/>
            <person name="Baker D."/>
            <person name="Gharbi K."/>
            <person name="Hall N."/>
            <person name="Watson M."/>
            <person name="Adriaenssens E.M."/>
            <person name="Foster-Nyarko E."/>
            <person name="Jarju S."/>
            <person name="Secka A."/>
            <person name="Antonio M."/>
            <person name="Oren A."/>
            <person name="Chaudhuri R.R."/>
            <person name="La Ragione R."/>
            <person name="Hildebrand F."/>
            <person name="Pallen M.J."/>
        </authorList>
    </citation>
    <scope>NUCLEOTIDE SEQUENCE</scope>
    <source>
        <strain evidence="1">ChiSxjej1B13-11774</strain>
    </source>
</reference>
<name>A0A9D2ESU8_9FIRM</name>
<dbReference type="InterPro" id="IPR029057">
    <property type="entry name" value="PRTase-like"/>
</dbReference>
<dbReference type="InterPro" id="IPR000836">
    <property type="entry name" value="PRTase_dom"/>
</dbReference>
<comment type="caution">
    <text evidence="1">The sequence shown here is derived from an EMBL/GenBank/DDBJ whole genome shotgun (WGS) entry which is preliminary data.</text>
</comment>
<organism evidence="1 2">
    <name type="scientific">Candidatus Gemmiger excrementigallinarum</name>
    <dbReference type="NCBI Taxonomy" id="2838609"/>
    <lineage>
        <taxon>Bacteria</taxon>
        <taxon>Bacillati</taxon>
        <taxon>Bacillota</taxon>
        <taxon>Clostridia</taxon>
        <taxon>Eubacteriales</taxon>
        <taxon>Gemmiger</taxon>
    </lineage>
</organism>
<sequence length="212" mass="22898">MAMNLVKLPTGKTNLMLRVCKGHFATSHSHINYYIDVTLTKSRLSEARAVAAELVKEYTLNTIVDTILCLDGTEVIGACMASELTKSGYANMNAHQTIYVVTPEHTVGSQLLFRENTAPMIAGKHVLVLAASVTTGYTVQSAVEAINYYGGMPVGIAAIFATQQECAGFPVTSIFDPNDLPDYESHDSHVCPWCKAGQKIDALVNSFGYSSL</sequence>
<dbReference type="CDD" id="cd06223">
    <property type="entry name" value="PRTases_typeI"/>
    <property type="match status" value="1"/>
</dbReference>
<dbReference type="Gene3D" id="3.40.50.2020">
    <property type="match status" value="1"/>
</dbReference>
<accession>A0A9D2ESU8</accession>
<keyword evidence="1" id="KW-0808">Transferase</keyword>
<dbReference type="Proteomes" id="UP000824048">
    <property type="component" value="Unassembled WGS sequence"/>
</dbReference>
<keyword evidence="1" id="KW-0328">Glycosyltransferase</keyword>
<gene>
    <name evidence="1" type="ORF">H9811_09810</name>
</gene>
<dbReference type="GO" id="GO:0016757">
    <property type="term" value="F:glycosyltransferase activity"/>
    <property type="evidence" value="ECO:0007669"/>
    <property type="project" value="UniProtKB-KW"/>
</dbReference>
<dbReference type="AlphaFoldDB" id="A0A9D2ESU8"/>
<dbReference type="SUPFAM" id="SSF53271">
    <property type="entry name" value="PRTase-like"/>
    <property type="match status" value="1"/>
</dbReference>
<proteinExistence type="predicted"/>
<protein>
    <submittedName>
        <fullName evidence="1">Orotate phosphoribosyltransferase</fullName>
    </submittedName>
</protein>
<dbReference type="EMBL" id="DXBP01000059">
    <property type="protein sequence ID" value="HIZ42841.1"/>
    <property type="molecule type" value="Genomic_DNA"/>
</dbReference>
<reference evidence="1" key="2">
    <citation type="submission" date="2021-04" db="EMBL/GenBank/DDBJ databases">
        <authorList>
            <person name="Gilroy R."/>
        </authorList>
    </citation>
    <scope>NUCLEOTIDE SEQUENCE</scope>
    <source>
        <strain evidence="1">ChiSxjej1B13-11774</strain>
    </source>
</reference>